<keyword evidence="4" id="KW-0456">Lyase</keyword>
<dbReference type="GO" id="GO:0005506">
    <property type="term" value="F:iron ion binding"/>
    <property type="evidence" value="ECO:0007669"/>
    <property type="project" value="InterPro"/>
</dbReference>
<dbReference type="Gene3D" id="1.10.630.10">
    <property type="entry name" value="Cytochrome P450"/>
    <property type="match status" value="1"/>
</dbReference>
<dbReference type="GO" id="GO:0004497">
    <property type="term" value="F:monooxygenase activity"/>
    <property type="evidence" value="ECO:0007669"/>
    <property type="project" value="InterPro"/>
</dbReference>
<dbReference type="FunFam" id="1.10.630.10:FF:000024">
    <property type="entry name" value="Allene oxide synthase, chloroplastic"/>
    <property type="match status" value="1"/>
</dbReference>
<feature type="binding site" description="axial binding residue" evidence="5">
    <location>
        <position position="427"/>
    </location>
    <ligand>
        <name>heme</name>
        <dbReference type="ChEBI" id="CHEBI:30413"/>
    </ligand>
    <ligandPart>
        <name>Fe</name>
        <dbReference type="ChEBI" id="CHEBI:18248"/>
    </ligandPart>
</feature>
<dbReference type="Pfam" id="PF00067">
    <property type="entry name" value="p450"/>
    <property type="match status" value="1"/>
</dbReference>
<dbReference type="PANTHER" id="PTHR24286">
    <property type="entry name" value="CYTOCHROME P450 26"/>
    <property type="match status" value="1"/>
</dbReference>
<gene>
    <name evidence="6" type="ORF">C2S53_010624</name>
</gene>
<dbReference type="GO" id="GO:0016125">
    <property type="term" value="P:sterol metabolic process"/>
    <property type="evidence" value="ECO:0007669"/>
    <property type="project" value="TreeGrafter"/>
</dbReference>
<dbReference type="PRINTS" id="PR00465">
    <property type="entry name" value="EP450IV"/>
</dbReference>
<protein>
    <submittedName>
        <fullName evidence="6">Allene oxide synthase</fullName>
    </submittedName>
</protein>
<dbReference type="SUPFAM" id="SSF48264">
    <property type="entry name" value="Cytochrome P450"/>
    <property type="match status" value="1"/>
</dbReference>
<dbReference type="Proteomes" id="UP001190926">
    <property type="component" value="Unassembled WGS sequence"/>
</dbReference>
<reference evidence="6 7" key="1">
    <citation type="journal article" date="2021" name="Nat. Commun.">
        <title>Incipient diploidization of the medicinal plant Perilla within 10,000 years.</title>
        <authorList>
            <person name="Zhang Y."/>
            <person name="Shen Q."/>
            <person name="Leng L."/>
            <person name="Zhang D."/>
            <person name="Chen S."/>
            <person name="Shi Y."/>
            <person name="Ning Z."/>
            <person name="Chen S."/>
        </authorList>
    </citation>
    <scope>NUCLEOTIDE SEQUENCE [LARGE SCALE GENOMIC DNA]</scope>
    <source>
        <strain evidence="7">cv. PC099</strain>
    </source>
</reference>
<dbReference type="GO" id="GO:0016705">
    <property type="term" value="F:oxidoreductase activity, acting on paired donors, with incorporation or reduction of molecular oxygen"/>
    <property type="evidence" value="ECO:0007669"/>
    <property type="project" value="InterPro"/>
</dbReference>
<evidence type="ECO:0000256" key="2">
    <source>
        <dbReference type="ARBA" id="ARBA00022723"/>
    </source>
</evidence>
<proteinExistence type="predicted"/>
<evidence type="ECO:0000256" key="1">
    <source>
        <dbReference type="ARBA" id="ARBA00022617"/>
    </source>
</evidence>
<sequence length="479" mass="54167">MPSHELPAREIPGEYGLPFIGPMKDRLSYFYSQGGELNYFTTRMEKYQSTVFRCNMPPGPFIARNPRVVCLLDAVSFQTLFDTSKVEKRDVLDGTYMPSTSFTGRYRACAYLDPSEPNHAILKSFYLSLLAKKHHKFIPLFRQAMSGLLSGLENELSTQGTSYFNDLSDSMSFEFVFRLLCDKSPSETNLGSDGPKSVDLWLFGQLAPLMTLGLKFVPNFLEDLVLHTFPIPFFLVKSDYNKIYDAFYESAGSFLDEAEKAGLKRDEACHNLVFLAGFNAYGGMKNVFPALIKWVGNGGADLHRRLAAEIRAAVKEKGVSLAALEKEMPLTKSVVYEVLRIEPSVPYQYGKAKQDFKFENHENSFMVKKGEMLFGYQPIATKDPRIFKDPDEFVADRFVGEGEKLLDYVFWSNGRETDDPTAKNKQCPAKDLVVMLCRLMLVDFFLKYDTFQLQTAKILLGSSVTFKSLTKSPRGPSIN</sequence>
<dbReference type="CDD" id="cd11071">
    <property type="entry name" value="CYP74"/>
    <property type="match status" value="1"/>
</dbReference>
<evidence type="ECO:0000256" key="4">
    <source>
        <dbReference type="ARBA" id="ARBA00023239"/>
    </source>
</evidence>
<dbReference type="EMBL" id="SDAM02000101">
    <property type="protein sequence ID" value="KAH6830086.1"/>
    <property type="molecule type" value="Genomic_DNA"/>
</dbReference>
<keyword evidence="3 5" id="KW-0408">Iron</keyword>
<keyword evidence="2 5" id="KW-0479">Metal-binding</keyword>
<dbReference type="GO" id="GO:0020037">
    <property type="term" value="F:heme binding"/>
    <property type="evidence" value="ECO:0007669"/>
    <property type="project" value="InterPro"/>
</dbReference>
<keyword evidence="7" id="KW-1185">Reference proteome</keyword>
<organism evidence="6 7">
    <name type="scientific">Perilla frutescens var. hirtella</name>
    <name type="common">Perilla citriodora</name>
    <name type="synonym">Perilla setoyensis</name>
    <dbReference type="NCBI Taxonomy" id="608512"/>
    <lineage>
        <taxon>Eukaryota</taxon>
        <taxon>Viridiplantae</taxon>
        <taxon>Streptophyta</taxon>
        <taxon>Embryophyta</taxon>
        <taxon>Tracheophyta</taxon>
        <taxon>Spermatophyta</taxon>
        <taxon>Magnoliopsida</taxon>
        <taxon>eudicotyledons</taxon>
        <taxon>Gunneridae</taxon>
        <taxon>Pentapetalae</taxon>
        <taxon>asterids</taxon>
        <taxon>lamiids</taxon>
        <taxon>Lamiales</taxon>
        <taxon>Lamiaceae</taxon>
        <taxon>Nepetoideae</taxon>
        <taxon>Elsholtzieae</taxon>
        <taxon>Perilla</taxon>
    </lineage>
</organism>
<dbReference type="PANTHER" id="PTHR24286:SF302">
    <property type="entry name" value="ALLENE OXIDE SYNTHASE 2"/>
    <property type="match status" value="1"/>
</dbReference>
<comment type="cofactor">
    <cofactor evidence="5">
        <name>heme</name>
        <dbReference type="ChEBI" id="CHEBI:30413"/>
    </cofactor>
</comment>
<dbReference type="InterPro" id="IPR002403">
    <property type="entry name" value="Cyt_P450_E_grp-IV"/>
</dbReference>
<keyword evidence="1 5" id="KW-0349">Heme</keyword>
<evidence type="ECO:0000313" key="6">
    <source>
        <dbReference type="EMBL" id="KAH6830086.1"/>
    </source>
</evidence>
<dbReference type="AlphaFoldDB" id="A0AAD4JA92"/>
<dbReference type="GO" id="GO:0016829">
    <property type="term" value="F:lyase activity"/>
    <property type="evidence" value="ECO:0007669"/>
    <property type="project" value="UniProtKB-KW"/>
</dbReference>
<evidence type="ECO:0000256" key="3">
    <source>
        <dbReference type="ARBA" id="ARBA00023004"/>
    </source>
</evidence>
<dbReference type="GO" id="GO:0006631">
    <property type="term" value="P:fatty acid metabolic process"/>
    <property type="evidence" value="ECO:0007669"/>
    <property type="project" value="UniProtKB-ARBA"/>
</dbReference>
<evidence type="ECO:0000313" key="7">
    <source>
        <dbReference type="Proteomes" id="UP001190926"/>
    </source>
</evidence>
<evidence type="ECO:0000256" key="5">
    <source>
        <dbReference type="PIRSR" id="PIRSR602403-1"/>
    </source>
</evidence>
<accession>A0AAD4JA92</accession>
<dbReference type="InterPro" id="IPR001128">
    <property type="entry name" value="Cyt_P450"/>
</dbReference>
<name>A0AAD4JA92_PERFH</name>
<dbReference type="InterPro" id="IPR036396">
    <property type="entry name" value="Cyt_P450_sf"/>
</dbReference>
<comment type="caution">
    <text evidence="6">The sequence shown here is derived from an EMBL/GenBank/DDBJ whole genome shotgun (WGS) entry which is preliminary data.</text>
</comment>